<sequence length="139" mass="16842">MKWKLEKHKENSQIYNCYYINPHHNHPQLSKSETENYLSFSLSPNMKDEIRRFYRAGFTATQIHRSLNATYPNTDISILKIKNFTDYELKNYKKLVNFDFLVQNNDWGDRILITDKINERIFVSTNTKKAQWINIKIYW</sequence>
<organism evidence="1 2">
    <name type="scientific">Blepharisma stoltei</name>
    <dbReference type="NCBI Taxonomy" id="1481888"/>
    <lineage>
        <taxon>Eukaryota</taxon>
        <taxon>Sar</taxon>
        <taxon>Alveolata</taxon>
        <taxon>Ciliophora</taxon>
        <taxon>Postciliodesmatophora</taxon>
        <taxon>Heterotrichea</taxon>
        <taxon>Heterotrichida</taxon>
        <taxon>Blepharismidae</taxon>
        <taxon>Blepharisma</taxon>
    </lineage>
</organism>
<dbReference type="EMBL" id="CAJZBQ010000046">
    <property type="protein sequence ID" value="CAG9328496.1"/>
    <property type="molecule type" value="Genomic_DNA"/>
</dbReference>
<evidence type="ECO:0000313" key="1">
    <source>
        <dbReference type="EMBL" id="CAG9328496.1"/>
    </source>
</evidence>
<keyword evidence="2" id="KW-1185">Reference proteome</keyword>
<accession>A0AAU9JYK3</accession>
<name>A0AAU9JYK3_9CILI</name>
<gene>
    <name evidence="1" type="ORF">BSTOLATCC_MIC46924</name>
</gene>
<protein>
    <submittedName>
        <fullName evidence="1">Uncharacterized protein</fullName>
    </submittedName>
</protein>
<dbReference type="AlphaFoldDB" id="A0AAU9JYK3"/>
<comment type="caution">
    <text evidence="1">The sequence shown here is derived from an EMBL/GenBank/DDBJ whole genome shotgun (WGS) entry which is preliminary data.</text>
</comment>
<evidence type="ECO:0000313" key="2">
    <source>
        <dbReference type="Proteomes" id="UP001162131"/>
    </source>
</evidence>
<proteinExistence type="predicted"/>
<dbReference type="Proteomes" id="UP001162131">
    <property type="component" value="Unassembled WGS sequence"/>
</dbReference>
<reference evidence="1" key="1">
    <citation type="submission" date="2021-09" db="EMBL/GenBank/DDBJ databases">
        <authorList>
            <consortium name="AG Swart"/>
            <person name="Singh M."/>
            <person name="Singh A."/>
            <person name="Seah K."/>
            <person name="Emmerich C."/>
        </authorList>
    </citation>
    <scope>NUCLEOTIDE SEQUENCE</scope>
    <source>
        <strain evidence="1">ATCC30299</strain>
    </source>
</reference>